<dbReference type="Gene3D" id="3.40.190.10">
    <property type="entry name" value="Periplasmic binding protein-like II"/>
    <property type="match status" value="2"/>
</dbReference>
<dbReference type="GO" id="GO:0000976">
    <property type="term" value="F:transcription cis-regulatory region binding"/>
    <property type="evidence" value="ECO:0007669"/>
    <property type="project" value="TreeGrafter"/>
</dbReference>
<keyword evidence="3 6" id="KW-0238">DNA-binding</keyword>
<keyword evidence="2" id="KW-0805">Transcription regulation</keyword>
<dbReference type="EMBL" id="FXZE01000012">
    <property type="protein sequence ID" value="SMX93432.1"/>
    <property type="molecule type" value="Genomic_DNA"/>
</dbReference>
<dbReference type="Proteomes" id="UP000234342">
    <property type="component" value="Unassembled WGS sequence"/>
</dbReference>
<keyword evidence="4" id="KW-0804">Transcription</keyword>
<dbReference type="PROSITE" id="PS50931">
    <property type="entry name" value="HTH_LYSR"/>
    <property type="match status" value="1"/>
</dbReference>
<evidence type="ECO:0000313" key="6">
    <source>
        <dbReference type="EMBL" id="SMX93432.1"/>
    </source>
</evidence>
<organism evidence="6 7">
    <name type="scientific">Brevibacterium antiquum</name>
    <dbReference type="NCBI Taxonomy" id="234835"/>
    <lineage>
        <taxon>Bacteria</taxon>
        <taxon>Bacillati</taxon>
        <taxon>Actinomycetota</taxon>
        <taxon>Actinomycetes</taxon>
        <taxon>Micrococcales</taxon>
        <taxon>Brevibacteriaceae</taxon>
        <taxon>Brevibacterium</taxon>
    </lineage>
</organism>
<dbReference type="InterPro" id="IPR005119">
    <property type="entry name" value="LysR_subst-bd"/>
</dbReference>
<protein>
    <submittedName>
        <fullName evidence="6">DNA-binding transcriptional regulator, LysR family</fullName>
    </submittedName>
</protein>
<dbReference type="SUPFAM" id="SSF46785">
    <property type="entry name" value="Winged helix' DNA-binding domain"/>
    <property type="match status" value="1"/>
</dbReference>
<dbReference type="Pfam" id="PF00126">
    <property type="entry name" value="HTH_1"/>
    <property type="match status" value="1"/>
</dbReference>
<reference evidence="7" key="1">
    <citation type="submission" date="2017-03" db="EMBL/GenBank/DDBJ databases">
        <authorList>
            <person name="Monnet C."/>
        </authorList>
    </citation>
    <scope>NUCLEOTIDE SEQUENCE [LARGE SCALE GENOMIC DNA]</scope>
    <source>
        <strain evidence="7">P10</strain>
    </source>
</reference>
<dbReference type="SUPFAM" id="SSF53850">
    <property type="entry name" value="Periplasmic binding protein-like II"/>
    <property type="match status" value="1"/>
</dbReference>
<dbReference type="PANTHER" id="PTHR30126:SF39">
    <property type="entry name" value="HTH-TYPE TRANSCRIPTIONAL REGULATOR CYSL"/>
    <property type="match status" value="1"/>
</dbReference>
<name>A0A2H1K298_9MICO</name>
<dbReference type="InterPro" id="IPR036388">
    <property type="entry name" value="WH-like_DNA-bd_sf"/>
</dbReference>
<dbReference type="Gene3D" id="1.10.10.10">
    <property type="entry name" value="Winged helix-like DNA-binding domain superfamily/Winged helix DNA-binding domain"/>
    <property type="match status" value="1"/>
</dbReference>
<keyword evidence="7" id="KW-1185">Reference proteome</keyword>
<dbReference type="AlphaFoldDB" id="A0A2H1K298"/>
<evidence type="ECO:0000256" key="3">
    <source>
        <dbReference type="ARBA" id="ARBA00023125"/>
    </source>
</evidence>
<evidence type="ECO:0000256" key="1">
    <source>
        <dbReference type="ARBA" id="ARBA00009437"/>
    </source>
</evidence>
<comment type="similarity">
    <text evidence="1">Belongs to the LysR transcriptional regulatory family.</text>
</comment>
<evidence type="ECO:0000256" key="4">
    <source>
        <dbReference type="ARBA" id="ARBA00023163"/>
    </source>
</evidence>
<sequence length="303" mass="32156">MGAYDWHMPPSFPDLPTLELFVAIAEAGSIGSGARRVGMAQPNASKLMRQLEAAAGTTLLQRGPRGSQLTARGATVLTAAQALLAQAHAFDSTLRADDDRRVEDIRVAASMTVAESLLPRWMAQWRREVPQARTTLEVLNSSEVIAKIKLSEIDLGFVETPQLPVGINASVVAEDELVVIVSSDHPWAELSGRLSLEELARTPLIVRERGSGTREALEQMLVGCDPVPPAQVLHSNTAVRTGVASGAGPAVLSQLAVASQLATGEVLQVPLDITVPRRPLTAVWSGARIPVGALAELVEIAAR</sequence>
<dbReference type="Pfam" id="PF03466">
    <property type="entry name" value="LysR_substrate"/>
    <property type="match status" value="1"/>
</dbReference>
<proteinExistence type="inferred from homology"/>
<feature type="domain" description="HTH lysR-type" evidence="5">
    <location>
        <begin position="13"/>
        <end position="70"/>
    </location>
</feature>
<evidence type="ECO:0000256" key="2">
    <source>
        <dbReference type="ARBA" id="ARBA00023015"/>
    </source>
</evidence>
<accession>A0A2H1K298</accession>
<dbReference type="InterPro" id="IPR036390">
    <property type="entry name" value="WH_DNA-bd_sf"/>
</dbReference>
<dbReference type="PANTHER" id="PTHR30126">
    <property type="entry name" value="HTH-TYPE TRANSCRIPTIONAL REGULATOR"/>
    <property type="match status" value="1"/>
</dbReference>
<dbReference type="GO" id="GO:0003700">
    <property type="term" value="F:DNA-binding transcription factor activity"/>
    <property type="evidence" value="ECO:0007669"/>
    <property type="project" value="InterPro"/>
</dbReference>
<dbReference type="InterPro" id="IPR000847">
    <property type="entry name" value="LysR_HTH_N"/>
</dbReference>
<evidence type="ECO:0000259" key="5">
    <source>
        <dbReference type="PROSITE" id="PS50931"/>
    </source>
</evidence>
<evidence type="ECO:0000313" key="7">
    <source>
        <dbReference type="Proteomes" id="UP000234342"/>
    </source>
</evidence>
<gene>
    <name evidence="6" type="ORF">BANT10_02577</name>
</gene>